<name>A0ABM1MWD7_NICVS</name>
<accession>A0ABM1MWD7</accession>
<dbReference type="GeneID" id="108564373"/>
<sequence length="384" mass="44169">MDSEMMLSTQGGDFSVFGKKRRRCIGGARANVDFYAKSLPPICIPQTVEELQPIYLQKIIYKPSHSRSEIVRRQDRSRHCKQKNDAFCAKFRSQLLLGNIKSAQKVIGRKLSRVIESINSGMNSTHLPLTPAASIHTQIKLQNDKDDDIPIMPLLPKSKWIYETPDKQRIRKMDELNFTHSTGGLEPAVIQDSKRVKTIYTLKENIPQNIAINIEPGQMVPINLPFLQPVVIVPKNNILNKSLKEISNNQFLSSTEETIDLNNSSSENKRKRRREEDLTWYEQRMKTLATCRPVKVMDRMDRRQFLQRKSLSFQEDSVNTSSTLKPRFRSLEALNECSLIDDDEQMYDSTPTPTVEDSPGMNMLYNKFNKLVAAPIYMPIKDFD</sequence>
<organism evidence="1 2">
    <name type="scientific">Nicrophorus vespilloides</name>
    <name type="common">Boreal carrion beetle</name>
    <dbReference type="NCBI Taxonomy" id="110193"/>
    <lineage>
        <taxon>Eukaryota</taxon>
        <taxon>Metazoa</taxon>
        <taxon>Ecdysozoa</taxon>
        <taxon>Arthropoda</taxon>
        <taxon>Hexapoda</taxon>
        <taxon>Insecta</taxon>
        <taxon>Pterygota</taxon>
        <taxon>Neoptera</taxon>
        <taxon>Endopterygota</taxon>
        <taxon>Coleoptera</taxon>
        <taxon>Polyphaga</taxon>
        <taxon>Staphyliniformia</taxon>
        <taxon>Silphidae</taxon>
        <taxon>Nicrophorinae</taxon>
        <taxon>Nicrophorus</taxon>
    </lineage>
</organism>
<gene>
    <name evidence="2" type="primary">LOC108564373</name>
</gene>
<proteinExistence type="predicted"/>
<keyword evidence="1" id="KW-1185">Reference proteome</keyword>
<reference evidence="2" key="1">
    <citation type="submission" date="2025-08" db="UniProtKB">
        <authorList>
            <consortium name="RefSeq"/>
        </authorList>
    </citation>
    <scope>IDENTIFICATION</scope>
    <source>
        <tissue evidence="2">Whole Larva</tissue>
    </source>
</reference>
<dbReference type="Proteomes" id="UP000695000">
    <property type="component" value="Unplaced"/>
</dbReference>
<evidence type="ECO:0000313" key="1">
    <source>
        <dbReference type="Proteomes" id="UP000695000"/>
    </source>
</evidence>
<protein>
    <submittedName>
        <fullName evidence="2">Uncharacterized protein LOC108564373</fullName>
    </submittedName>
</protein>
<evidence type="ECO:0000313" key="2">
    <source>
        <dbReference type="RefSeq" id="XP_017778887.1"/>
    </source>
</evidence>
<dbReference type="RefSeq" id="XP_017778887.1">
    <property type="nucleotide sequence ID" value="XM_017923398.1"/>
</dbReference>